<dbReference type="AlphaFoldDB" id="A0A2P2NI49"/>
<name>A0A2P2NI49_RHIMU</name>
<organism evidence="1">
    <name type="scientific">Rhizophora mucronata</name>
    <name type="common">Asiatic mangrove</name>
    <dbReference type="NCBI Taxonomy" id="61149"/>
    <lineage>
        <taxon>Eukaryota</taxon>
        <taxon>Viridiplantae</taxon>
        <taxon>Streptophyta</taxon>
        <taxon>Embryophyta</taxon>
        <taxon>Tracheophyta</taxon>
        <taxon>Spermatophyta</taxon>
        <taxon>Magnoliopsida</taxon>
        <taxon>eudicotyledons</taxon>
        <taxon>Gunneridae</taxon>
        <taxon>Pentapetalae</taxon>
        <taxon>rosids</taxon>
        <taxon>fabids</taxon>
        <taxon>Malpighiales</taxon>
        <taxon>Rhizophoraceae</taxon>
        <taxon>Rhizophora</taxon>
    </lineage>
</organism>
<evidence type="ECO:0000313" key="1">
    <source>
        <dbReference type="EMBL" id="MBX42137.1"/>
    </source>
</evidence>
<dbReference type="EMBL" id="GGEC01061653">
    <property type="protein sequence ID" value="MBX42137.1"/>
    <property type="molecule type" value="Transcribed_RNA"/>
</dbReference>
<protein>
    <submittedName>
        <fullName evidence="1">Uncharacterized protein</fullName>
    </submittedName>
</protein>
<proteinExistence type="predicted"/>
<accession>A0A2P2NI49</accession>
<reference evidence="1" key="1">
    <citation type="submission" date="2018-02" db="EMBL/GenBank/DDBJ databases">
        <title>Rhizophora mucronata_Transcriptome.</title>
        <authorList>
            <person name="Meera S.P."/>
            <person name="Sreeshan A."/>
            <person name="Augustine A."/>
        </authorList>
    </citation>
    <scope>NUCLEOTIDE SEQUENCE</scope>
    <source>
        <tissue evidence="1">Leaf</tissue>
    </source>
</reference>
<sequence>MHHQKFVTSMRACHLHKITKSVQNIAFSST</sequence>